<feature type="domain" description="Death" evidence="1">
    <location>
        <begin position="19"/>
        <end position="92"/>
    </location>
</feature>
<dbReference type="EMBL" id="CAJPEV010008354">
    <property type="protein sequence ID" value="CAG0905238.1"/>
    <property type="molecule type" value="Genomic_DNA"/>
</dbReference>
<dbReference type="EMBL" id="LR907872">
    <property type="protein sequence ID" value="CAD7254217.1"/>
    <property type="molecule type" value="Genomic_DNA"/>
</dbReference>
<evidence type="ECO:0000313" key="3">
    <source>
        <dbReference type="Proteomes" id="UP000677054"/>
    </source>
</evidence>
<reference evidence="2" key="1">
    <citation type="submission" date="2020-11" db="EMBL/GenBank/DDBJ databases">
        <authorList>
            <person name="Tran Van P."/>
        </authorList>
    </citation>
    <scope>NUCLEOTIDE SEQUENCE</scope>
</reference>
<dbReference type="PROSITE" id="PS50017">
    <property type="entry name" value="DEATH_DOMAIN"/>
    <property type="match status" value="2"/>
</dbReference>
<dbReference type="Gene3D" id="1.10.533.10">
    <property type="entry name" value="Death Domain, Fas"/>
    <property type="match status" value="2"/>
</dbReference>
<evidence type="ECO:0000313" key="2">
    <source>
        <dbReference type="EMBL" id="CAD7254217.1"/>
    </source>
</evidence>
<feature type="non-terminal residue" evidence="2">
    <location>
        <position position="1"/>
    </location>
</feature>
<organism evidence="2">
    <name type="scientific">Darwinula stevensoni</name>
    <dbReference type="NCBI Taxonomy" id="69355"/>
    <lineage>
        <taxon>Eukaryota</taxon>
        <taxon>Metazoa</taxon>
        <taxon>Ecdysozoa</taxon>
        <taxon>Arthropoda</taxon>
        <taxon>Crustacea</taxon>
        <taxon>Oligostraca</taxon>
        <taxon>Ostracoda</taxon>
        <taxon>Podocopa</taxon>
        <taxon>Podocopida</taxon>
        <taxon>Darwinulocopina</taxon>
        <taxon>Darwinuloidea</taxon>
        <taxon>Darwinulidae</taxon>
        <taxon>Darwinula</taxon>
    </lineage>
</organism>
<feature type="domain" description="Death" evidence="1">
    <location>
        <begin position="117"/>
        <end position="190"/>
    </location>
</feature>
<proteinExistence type="predicted"/>
<dbReference type="CDD" id="cd01670">
    <property type="entry name" value="Death"/>
    <property type="match status" value="2"/>
</dbReference>
<dbReference type="InterPro" id="IPR000488">
    <property type="entry name" value="Death_dom"/>
</dbReference>
<sequence>LLSEDDIFAISEKLPDISEKWENLGRELGIDEITLDRILQISKSRPTWTTYLLLSEWRTSSSPDRSPIFRVLHDALQRQGIQLAADLVDHYFKKESCKLLSEDDIFAISEKLPDISEKWENLGRELGLDEITLDRIMQISKSRPTWTTYLLLSEWRTSSSPDRSPTFRVLHDALQRQGIQLAADLVDHYFKKESFPGMS</sequence>
<keyword evidence="3" id="KW-1185">Reference proteome</keyword>
<dbReference type="SUPFAM" id="SSF47986">
    <property type="entry name" value="DEATH domain"/>
    <property type="match status" value="2"/>
</dbReference>
<dbReference type="AlphaFoldDB" id="A0A7R9FTG0"/>
<dbReference type="InterPro" id="IPR011029">
    <property type="entry name" value="DEATH-like_dom_sf"/>
</dbReference>
<evidence type="ECO:0000259" key="1">
    <source>
        <dbReference type="PROSITE" id="PS50017"/>
    </source>
</evidence>
<name>A0A7R9FTG0_9CRUS</name>
<dbReference type="Pfam" id="PF00531">
    <property type="entry name" value="Death"/>
    <property type="match status" value="2"/>
</dbReference>
<dbReference type="Proteomes" id="UP000677054">
    <property type="component" value="Unassembled WGS sequence"/>
</dbReference>
<feature type="non-terminal residue" evidence="2">
    <location>
        <position position="199"/>
    </location>
</feature>
<dbReference type="GO" id="GO:0007165">
    <property type="term" value="P:signal transduction"/>
    <property type="evidence" value="ECO:0007669"/>
    <property type="project" value="InterPro"/>
</dbReference>
<accession>A0A7R9FTG0</accession>
<protein>
    <recommendedName>
        <fullName evidence="1">Death domain-containing protein</fullName>
    </recommendedName>
</protein>
<gene>
    <name evidence="2" type="ORF">DSTB1V02_LOCUS13963</name>
</gene>